<organism evidence="2 3">
    <name type="scientific">Enterococcus saccharolyticus subsp. saccharolyticus ATCC 43076</name>
    <dbReference type="NCBI Taxonomy" id="1139996"/>
    <lineage>
        <taxon>Bacteria</taxon>
        <taxon>Bacillati</taxon>
        <taxon>Bacillota</taxon>
        <taxon>Bacilli</taxon>
        <taxon>Lactobacillales</taxon>
        <taxon>Enterococcaceae</taxon>
        <taxon>Enterococcus</taxon>
    </lineage>
</organism>
<dbReference type="HOGENOM" id="CLU_3396395_0_0_9"/>
<evidence type="ECO:0000313" key="3">
    <source>
        <dbReference type="Proteomes" id="UP000014136"/>
    </source>
</evidence>
<feature type="transmembrane region" description="Helical" evidence="1">
    <location>
        <begin position="12"/>
        <end position="30"/>
    </location>
</feature>
<reference evidence="2 3" key="1">
    <citation type="submission" date="2013-03" db="EMBL/GenBank/DDBJ databases">
        <title>The Genome Sequence of Enterococcus saccharolyticus ATCC_43076 (Illumina only assembly).</title>
        <authorList>
            <consortium name="The Broad Institute Genomics Platform"/>
            <consortium name="The Broad Institute Genome Sequencing Center for Infectious Disease"/>
            <person name="Earl A."/>
            <person name="Russ C."/>
            <person name="Gilmore M."/>
            <person name="Surin D."/>
            <person name="Walker B."/>
            <person name="Young S."/>
            <person name="Zeng Q."/>
            <person name="Gargeya S."/>
            <person name="Fitzgerald M."/>
            <person name="Haas B."/>
            <person name="Abouelleil A."/>
            <person name="Allen A.W."/>
            <person name="Alvarado L."/>
            <person name="Arachchi H.M."/>
            <person name="Berlin A.M."/>
            <person name="Chapman S.B."/>
            <person name="Gainer-Dewar J."/>
            <person name="Goldberg J."/>
            <person name="Griggs A."/>
            <person name="Gujja S."/>
            <person name="Hansen M."/>
            <person name="Howarth C."/>
            <person name="Imamovic A."/>
            <person name="Ireland A."/>
            <person name="Larimer J."/>
            <person name="McCowan C."/>
            <person name="Murphy C."/>
            <person name="Pearson M."/>
            <person name="Poon T.W."/>
            <person name="Priest M."/>
            <person name="Roberts A."/>
            <person name="Saif S."/>
            <person name="Shea T."/>
            <person name="Sisk P."/>
            <person name="Sykes S."/>
            <person name="Wortman J."/>
            <person name="Nusbaum C."/>
            <person name="Birren B."/>
        </authorList>
    </citation>
    <scope>NUCLEOTIDE SEQUENCE [LARGE SCALE GENOMIC DNA]</scope>
    <source>
        <strain evidence="2 3">ATCC 43076</strain>
    </source>
</reference>
<protein>
    <submittedName>
        <fullName evidence="2">Uncharacterized protein</fullName>
    </submittedName>
</protein>
<dbReference type="Proteomes" id="UP000014136">
    <property type="component" value="Unassembled WGS sequence"/>
</dbReference>
<comment type="caution">
    <text evidence="2">The sequence shown here is derived from an EMBL/GenBank/DDBJ whole genome shotgun (WGS) entry which is preliminary data.</text>
</comment>
<evidence type="ECO:0000256" key="1">
    <source>
        <dbReference type="SAM" id="Phobius"/>
    </source>
</evidence>
<keyword evidence="1" id="KW-1133">Transmembrane helix</keyword>
<keyword evidence="1" id="KW-0812">Transmembrane</keyword>
<keyword evidence="1" id="KW-0472">Membrane</keyword>
<evidence type="ECO:0000313" key="2">
    <source>
        <dbReference type="EMBL" id="EOT30218.1"/>
    </source>
</evidence>
<dbReference type="AlphaFoldDB" id="S0JQL0"/>
<sequence>MKITKMKSYVAWRFILGFLALFWGTIIYALV</sequence>
<name>S0JQL0_9ENTE</name>
<proteinExistence type="predicted"/>
<accession>S0JQL0</accession>
<gene>
    <name evidence="2" type="ORF">OMQ_00914</name>
</gene>
<keyword evidence="3" id="KW-1185">Reference proteome</keyword>
<dbReference type="EMBL" id="AHYT01000002">
    <property type="protein sequence ID" value="EOT30218.1"/>
    <property type="molecule type" value="Genomic_DNA"/>
</dbReference>